<dbReference type="Proteomes" id="UP000287023">
    <property type="component" value="Unassembled WGS sequence"/>
</dbReference>
<evidence type="ECO:0000313" key="1">
    <source>
        <dbReference type="EMBL" id="RUR31164.1"/>
    </source>
</evidence>
<evidence type="ECO:0000313" key="2">
    <source>
        <dbReference type="Proteomes" id="UP000287023"/>
    </source>
</evidence>
<dbReference type="AlphaFoldDB" id="A0A3S0W7S1"/>
<dbReference type="EMBL" id="RZHF01000015">
    <property type="protein sequence ID" value="RUR31164.1"/>
    <property type="molecule type" value="Genomic_DNA"/>
</dbReference>
<organism evidence="1 2">
    <name type="scientific">Vreelandella nanhaiensis</name>
    <dbReference type="NCBI Taxonomy" id="1258546"/>
    <lineage>
        <taxon>Bacteria</taxon>
        <taxon>Pseudomonadati</taxon>
        <taxon>Pseudomonadota</taxon>
        <taxon>Gammaproteobacteria</taxon>
        <taxon>Oceanospirillales</taxon>
        <taxon>Halomonadaceae</taxon>
        <taxon>Vreelandella</taxon>
    </lineage>
</organism>
<dbReference type="RefSeq" id="WP_127062174.1">
    <property type="nucleotide sequence ID" value="NZ_RZHF01000015.1"/>
</dbReference>
<protein>
    <submittedName>
        <fullName evidence="1">Uncharacterized protein</fullName>
    </submittedName>
</protein>
<gene>
    <name evidence="1" type="ORF">ELY38_10910</name>
</gene>
<reference evidence="1 2" key="1">
    <citation type="submission" date="2018-12" db="EMBL/GenBank/DDBJ databases">
        <title>three novel Halomonas strain isolated from plants.</title>
        <authorList>
            <person name="Sun C."/>
        </authorList>
    </citation>
    <scope>NUCLEOTIDE SEQUENCE [LARGE SCALE GENOMIC DNA]</scope>
    <source>
        <strain evidence="1 2">JCM 18142</strain>
    </source>
</reference>
<keyword evidence="2" id="KW-1185">Reference proteome</keyword>
<dbReference type="OrthoDB" id="9758243at2"/>
<name>A0A3S0W7S1_9GAMM</name>
<proteinExistence type="predicted"/>
<comment type="caution">
    <text evidence="1">The sequence shown here is derived from an EMBL/GenBank/DDBJ whole genome shotgun (WGS) entry which is preliminary data.</text>
</comment>
<sequence length="63" mass="6801">MLQDEVEKIELPAVATLQQLGWSYAPGAGLSPLLLIKGTPTTEEHSYCRDVTLFKGLELPCGA</sequence>
<accession>A0A3S0W7S1</accession>